<evidence type="ECO:0000313" key="2">
    <source>
        <dbReference type="EMBL" id="CRF31359.1"/>
    </source>
</evidence>
<gene>
    <name evidence="2" type="ORF">BRSU_0044</name>
</gene>
<dbReference type="RefSeq" id="WP_048593254.1">
    <property type="nucleotide sequence ID" value="NZ_CVLB01000001.1"/>
</dbReference>
<protein>
    <recommendedName>
        <fullName evidence="1">DUF4132 domain-containing protein</fullName>
    </recommendedName>
</protein>
<evidence type="ECO:0000313" key="3">
    <source>
        <dbReference type="Proteomes" id="UP000043763"/>
    </source>
</evidence>
<dbReference type="InterPro" id="IPR025406">
    <property type="entry name" value="DUF4132"/>
</dbReference>
<name>A0A0G4K346_9SPIR</name>
<feature type="domain" description="DUF4132" evidence="1">
    <location>
        <begin position="840"/>
        <end position="1026"/>
    </location>
</feature>
<organism evidence="2 3">
    <name type="scientific">Brachyspira suanatina</name>
    <dbReference type="NCBI Taxonomy" id="381802"/>
    <lineage>
        <taxon>Bacteria</taxon>
        <taxon>Pseudomonadati</taxon>
        <taxon>Spirochaetota</taxon>
        <taxon>Spirochaetia</taxon>
        <taxon>Brachyspirales</taxon>
        <taxon>Brachyspiraceae</taxon>
        <taxon>Brachyspira</taxon>
    </lineage>
</organism>
<dbReference type="EMBL" id="CVLB01000001">
    <property type="protein sequence ID" value="CRF31359.1"/>
    <property type="molecule type" value="Genomic_DNA"/>
</dbReference>
<dbReference type="OrthoDB" id="4770574at2"/>
<dbReference type="Proteomes" id="UP000043763">
    <property type="component" value="Unassembled WGS sequence"/>
</dbReference>
<dbReference type="Pfam" id="PF13569">
    <property type="entry name" value="DUF4132"/>
    <property type="match status" value="1"/>
</dbReference>
<keyword evidence="3" id="KW-1185">Reference proteome</keyword>
<dbReference type="AlphaFoldDB" id="A0A0G4K346"/>
<evidence type="ECO:0000259" key="1">
    <source>
        <dbReference type="Pfam" id="PF13569"/>
    </source>
</evidence>
<proteinExistence type="predicted"/>
<reference evidence="3" key="1">
    <citation type="submission" date="2015-04" db="EMBL/GenBank/DDBJ databases">
        <authorList>
            <person name="Mushtaq Mamoona"/>
        </authorList>
    </citation>
    <scope>NUCLEOTIDE SEQUENCE [LARGE SCALE GENOMIC DNA]</scope>
    <source>
        <strain evidence="3">AN4859/03</strain>
    </source>
</reference>
<accession>A0A0G4K346</accession>
<sequence length="1116" mass="130912">MENNISNEEQIRNKFEIIFQYENNKNAFIDYFYGRSNSCPILRNYYGYEAEDIFKFYFDENTKEEDKKALSRYAEAIIKDIYKNQNVHIILRLCTGEDLEKALIESYNNTYERTIYDTKYSKATLVNNEASKYIQIQVNNFYKFSELEAYMPKNFNQYLEKVKNDNKILLNKEPHLLLTILVYMINRDDDKSLIKQLLNYIDSLKINDEETISLLFSIVDKDEEVYKRLMNILNKDNNMIYFLVNIYKDMTRTIKLYKRLFKSYSEDKGYYYYTQKLIPEYLETCSFPKECILLNTIVNNNTIFISYLTVEAKKLYDEDKETFYKLYEIIEKSKLENLYLDYAMLSSIMLANGDNKYNIDTNSIVETLKTMCVELLKIREPVLLKMMDPIKNFDNIISKSLKYVKEEPYGNHSHYLSAIMSFDGINDEASEITTKLLKHYGIYGKISIYVSIQEIFYNRNILEAKEKLVNDKKVPLKDIYLSLLDSKDNIITLIKNNVEETKTIMEEKSFITSITANISGTISFINCIFNDELKELIDNKFDFIFKVIDTAKSKEIKKYCVSVINNNESIVRSEVEKLANEGKDASRTVYKEIIKYWDLQKFDDDFQFTSVEEIESHLNKYYNEGHESLIKDIDKNILSNILLKDKQTASPLKIVQYVFMEYVALKEPSILKDCNKIAEFFDIDSFRNALDAIYTNWLNNKADTKLKNILIPYCIFQPEDKLLKLKTQIEEWALNSRGALAAHAVYAIALNASKFALVLVDTMSVKIKNNQVKNAAKDALKKTAKALEISEDELIDKIIPDLDFDKKGMRELHYGGEADRVFKLQIKNDFTIEVTDSNNKVLKSLPAPNSKDDKETADASKKELTLIKKNIKMITSNQITRLNKVLLNGRKWSYKTFTELFVENPIMNIFALKLIWGVYDENNNLIESFRYMEDGSFNTFDEEEYIFEDSLKNKKNITLVHPIELDDEKLSKWKTQLSDYEISQPINQLDLLFEEVKEEHIKNNKIISFEDQEITAGEIMSMANKMSFERSRDIEDGGSYTYYELKDSILNIACRIDFEYMWFGIEANEKVTFKNIAFHRLDENGNCNAEEYINPLEINKRFTSSIYGTVKSYFMK</sequence>